<dbReference type="AlphaFoldDB" id="A0A8S1E6J9"/>
<protein>
    <submittedName>
        <fullName evidence="2">Uncharacterized protein</fullName>
    </submittedName>
</protein>
<keyword evidence="1" id="KW-0472">Membrane</keyword>
<keyword evidence="1" id="KW-1133">Transmembrane helix</keyword>
<dbReference type="Proteomes" id="UP000494206">
    <property type="component" value="Unassembled WGS sequence"/>
</dbReference>
<evidence type="ECO:0000313" key="3">
    <source>
        <dbReference type="Proteomes" id="UP000494206"/>
    </source>
</evidence>
<keyword evidence="3" id="KW-1185">Reference proteome</keyword>
<comment type="caution">
    <text evidence="2">The sequence shown here is derived from an EMBL/GenBank/DDBJ whole genome shotgun (WGS) entry which is preliminary data.</text>
</comment>
<name>A0A8S1E6J9_9PELO</name>
<feature type="transmembrane region" description="Helical" evidence="1">
    <location>
        <begin position="71"/>
        <end position="96"/>
    </location>
</feature>
<sequence length="179" mass="21176">MSVDQEIQNIYYSIYNINLTLVNIDQGLASALQDMNSGLSIFDTHVNIVASKINDISNSTQSTFDHFPYEWLYLFILLFLVALLVGLSMYLVYYIVKYIIHWKDRYDEYRMWYLKNVMKRPIYDDEVEDYYDDDELESTPPPTYSEYAETSNIYANYHDQLESQRLSTKNINSDLSTLI</sequence>
<dbReference type="EMBL" id="CADEPM010000001">
    <property type="protein sequence ID" value="CAB3396499.1"/>
    <property type="molecule type" value="Genomic_DNA"/>
</dbReference>
<reference evidence="2 3" key="1">
    <citation type="submission" date="2020-04" db="EMBL/GenBank/DDBJ databases">
        <authorList>
            <person name="Laetsch R D."/>
            <person name="Stevens L."/>
            <person name="Kumar S."/>
            <person name="Blaxter L. M."/>
        </authorList>
    </citation>
    <scope>NUCLEOTIDE SEQUENCE [LARGE SCALE GENOMIC DNA]</scope>
</reference>
<proteinExistence type="predicted"/>
<organism evidence="2 3">
    <name type="scientific">Caenorhabditis bovis</name>
    <dbReference type="NCBI Taxonomy" id="2654633"/>
    <lineage>
        <taxon>Eukaryota</taxon>
        <taxon>Metazoa</taxon>
        <taxon>Ecdysozoa</taxon>
        <taxon>Nematoda</taxon>
        <taxon>Chromadorea</taxon>
        <taxon>Rhabditida</taxon>
        <taxon>Rhabditina</taxon>
        <taxon>Rhabditomorpha</taxon>
        <taxon>Rhabditoidea</taxon>
        <taxon>Rhabditidae</taxon>
        <taxon>Peloderinae</taxon>
        <taxon>Caenorhabditis</taxon>
    </lineage>
</organism>
<gene>
    <name evidence="2" type="ORF">CBOVIS_LOCUS44</name>
</gene>
<accession>A0A8S1E6J9</accession>
<evidence type="ECO:0000256" key="1">
    <source>
        <dbReference type="SAM" id="Phobius"/>
    </source>
</evidence>
<dbReference type="OrthoDB" id="5795195at2759"/>
<keyword evidence="1" id="KW-0812">Transmembrane</keyword>
<evidence type="ECO:0000313" key="2">
    <source>
        <dbReference type="EMBL" id="CAB3396499.1"/>
    </source>
</evidence>